<dbReference type="GO" id="GO:0032259">
    <property type="term" value="P:methylation"/>
    <property type="evidence" value="ECO:0007669"/>
    <property type="project" value="UniProtKB-KW"/>
</dbReference>
<comment type="subcellular location">
    <subcellularLocation>
        <location evidence="2 9">Cytoplasm</location>
    </subcellularLocation>
</comment>
<dbReference type="NCBIfam" id="TIGR03840">
    <property type="entry name" value="TMPT_Se_Te"/>
    <property type="match status" value="1"/>
</dbReference>
<evidence type="ECO:0000256" key="8">
    <source>
        <dbReference type="ARBA" id="ARBA00022691"/>
    </source>
</evidence>
<evidence type="ECO:0000256" key="1">
    <source>
        <dbReference type="ARBA" id="ARBA00000903"/>
    </source>
</evidence>
<dbReference type="SUPFAM" id="SSF53335">
    <property type="entry name" value="S-adenosyl-L-methionine-dependent methyltransferases"/>
    <property type="match status" value="1"/>
</dbReference>
<dbReference type="Proteomes" id="UP000254069">
    <property type="component" value="Unassembled WGS sequence"/>
</dbReference>
<evidence type="ECO:0000256" key="7">
    <source>
        <dbReference type="ARBA" id="ARBA00022679"/>
    </source>
</evidence>
<dbReference type="InterPro" id="IPR022474">
    <property type="entry name" value="Thiopur_S-MeTfrase_Se/Te_detox"/>
</dbReference>
<comment type="similarity">
    <text evidence="3 9">Belongs to the class I-like SAM-binding methyltransferase superfamily. TPMT family.</text>
</comment>
<evidence type="ECO:0000256" key="2">
    <source>
        <dbReference type="ARBA" id="ARBA00004496"/>
    </source>
</evidence>
<accession>A0A379Z3P3</accession>
<feature type="binding site" evidence="9">
    <location>
        <position position="45"/>
    </location>
    <ligand>
        <name>S-adenosyl-L-methionine</name>
        <dbReference type="ChEBI" id="CHEBI:59789"/>
    </ligand>
</feature>
<dbReference type="InterPro" id="IPR008854">
    <property type="entry name" value="TPMT"/>
</dbReference>
<evidence type="ECO:0000313" key="11">
    <source>
        <dbReference type="Proteomes" id="UP000254069"/>
    </source>
</evidence>
<dbReference type="InterPro" id="IPR029063">
    <property type="entry name" value="SAM-dependent_MTases_sf"/>
</dbReference>
<dbReference type="GO" id="GO:0008119">
    <property type="term" value="F:thiopurine S-methyltransferase activity"/>
    <property type="evidence" value="ECO:0007669"/>
    <property type="project" value="UniProtKB-UniRule"/>
</dbReference>
<dbReference type="PANTHER" id="PTHR10259">
    <property type="entry name" value="THIOPURINE S-METHYLTRANSFERASE"/>
    <property type="match status" value="1"/>
</dbReference>
<feature type="binding site" evidence="9">
    <location>
        <position position="66"/>
    </location>
    <ligand>
        <name>S-adenosyl-L-methionine</name>
        <dbReference type="ChEBI" id="CHEBI:59789"/>
    </ligand>
</feature>
<dbReference type="GO" id="GO:0010038">
    <property type="term" value="P:response to metal ion"/>
    <property type="evidence" value="ECO:0007669"/>
    <property type="project" value="InterPro"/>
</dbReference>
<name>A0A379Z3P3_9GAMM</name>
<keyword evidence="8 9" id="KW-0949">S-adenosyl-L-methionine</keyword>
<dbReference type="GO" id="GO:0005737">
    <property type="term" value="C:cytoplasm"/>
    <property type="evidence" value="ECO:0007669"/>
    <property type="project" value="UniProtKB-SubCell"/>
</dbReference>
<evidence type="ECO:0000256" key="3">
    <source>
        <dbReference type="ARBA" id="ARBA00008145"/>
    </source>
</evidence>
<dbReference type="FunFam" id="3.40.50.150:FF:000101">
    <property type="entry name" value="Thiopurine S-methyltransferase"/>
    <property type="match status" value="1"/>
</dbReference>
<dbReference type="NCBIfam" id="NF009732">
    <property type="entry name" value="PRK13255.1"/>
    <property type="match status" value="1"/>
</dbReference>
<dbReference type="HAMAP" id="MF_00812">
    <property type="entry name" value="Thiopur_methtran"/>
    <property type="match status" value="1"/>
</dbReference>
<evidence type="ECO:0000256" key="9">
    <source>
        <dbReference type="HAMAP-Rule" id="MF_00812"/>
    </source>
</evidence>
<reference evidence="10 11" key="1">
    <citation type="submission" date="2018-06" db="EMBL/GenBank/DDBJ databases">
        <authorList>
            <consortium name="Pathogen Informatics"/>
            <person name="Doyle S."/>
        </authorList>
    </citation>
    <scope>NUCLEOTIDE SEQUENCE [LARGE SCALE GENOMIC DNA]</scope>
    <source>
        <strain evidence="10 11">NCTC10738</strain>
    </source>
</reference>
<feature type="binding site" evidence="9">
    <location>
        <position position="123"/>
    </location>
    <ligand>
        <name>S-adenosyl-L-methionine</name>
        <dbReference type="ChEBI" id="CHEBI:59789"/>
    </ligand>
</feature>
<dbReference type="EMBL" id="UGYO01000001">
    <property type="protein sequence ID" value="SUI54279.1"/>
    <property type="molecule type" value="Genomic_DNA"/>
</dbReference>
<keyword evidence="5 9" id="KW-0963">Cytoplasm</keyword>
<dbReference type="AlphaFoldDB" id="A0A379Z3P3"/>
<organism evidence="10 11">
    <name type="scientific">Shewanella algae</name>
    <dbReference type="NCBI Taxonomy" id="38313"/>
    <lineage>
        <taxon>Bacteria</taxon>
        <taxon>Pseudomonadati</taxon>
        <taxon>Pseudomonadota</taxon>
        <taxon>Gammaproteobacteria</taxon>
        <taxon>Alteromonadales</taxon>
        <taxon>Shewanellaceae</taxon>
        <taxon>Shewanella</taxon>
    </lineage>
</organism>
<comment type="catalytic activity">
    <reaction evidence="1 9">
        <text>S-adenosyl-L-methionine + a thiopurine = S-adenosyl-L-homocysteine + a thiopurine S-methylether.</text>
        <dbReference type="EC" id="2.1.1.67"/>
    </reaction>
</comment>
<dbReference type="EC" id="2.1.1.67" evidence="4 9"/>
<evidence type="ECO:0000256" key="4">
    <source>
        <dbReference type="ARBA" id="ARBA00011905"/>
    </source>
</evidence>
<dbReference type="Gene3D" id="3.40.50.150">
    <property type="entry name" value="Vaccinia Virus protein VP39"/>
    <property type="match status" value="1"/>
</dbReference>
<gene>
    <name evidence="9 10" type="primary">tpm</name>
    <name evidence="10" type="ORF">NCTC10738_00866</name>
</gene>
<dbReference type="InterPro" id="IPR025835">
    <property type="entry name" value="Thiopurine_S-MeTrfase"/>
</dbReference>
<dbReference type="PANTHER" id="PTHR10259:SF11">
    <property type="entry name" value="THIOPURINE S-METHYLTRANSFERASE"/>
    <property type="match status" value="1"/>
</dbReference>
<feature type="binding site" evidence="9">
    <location>
        <position position="10"/>
    </location>
    <ligand>
        <name>S-adenosyl-L-methionine</name>
        <dbReference type="ChEBI" id="CHEBI:59789"/>
    </ligand>
</feature>
<keyword evidence="6 9" id="KW-0489">Methyltransferase</keyword>
<evidence type="ECO:0000256" key="6">
    <source>
        <dbReference type="ARBA" id="ARBA00022603"/>
    </source>
</evidence>
<dbReference type="PIRSF" id="PIRSF023956">
    <property type="entry name" value="Thiopurine_S-methyltransferase"/>
    <property type="match status" value="1"/>
</dbReference>
<keyword evidence="7 9" id="KW-0808">Transferase</keyword>
<dbReference type="PROSITE" id="PS51585">
    <property type="entry name" value="SAM_MT_TPMT"/>
    <property type="match status" value="1"/>
</dbReference>
<accession>A0A3G4UJJ6</accession>
<sequence length="218" mass="25180">MEPGFWHERWHKQQIGFHQQDINPFLVKYWSTLALRGNEQVFVPLCGKSLDMCYLAEKGHDLLGCELSELAVRQFFEENGLEYQQNAFGELQAFSSEQMTLLQGDLFALKAEQLASVGAFYDRAALIAWPEEMRLQYAAKLATLLPRGCCGLLVTLEYPQDMLKGPPFSVTQEWIREHMSQWFEVTLLEQADVLADNPRFIAKEVPWLNESAYLLKRK</sequence>
<dbReference type="RefSeq" id="WP_096142530.1">
    <property type="nucleotide sequence ID" value="NZ_AP024614.1"/>
</dbReference>
<dbReference type="Pfam" id="PF05724">
    <property type="entry name" value="TPMT"/>
    <property type="match status" value="1"/>
</dbReference>
<keyword evidence="11" id="KW-1185">Reference proteome</keyword>
<evidence type="ECO:0000256" key="5">
    <source>
        <dbReference type="ARBA" id="ARBA00022490"/>
    </source>
</evidence>
<protein>
    <recommendedName>
        <fullName evidence="4 9">Thiopurine S-methyltransferase</fullName>
        <ecNumber evidence="4 9">2.1.1.67</ecNumber>
    </recommendedName>
    <alternativeName>
        <fullName evidence="9">Thiopurine methyltransferase</fullName>
    </alternativeName>
</protein>
<proteinExistence type="inferred from homology"/>
<evidence type="ECO:0000313" key="10">
    <source>
        <dbReference type="EMBL" id="SUI54279.1"/>
    </source>
</evidence>